<accession>A0A505DH16</accession>
<feature type="region of interest" description="Disordered" evidence="1">
    <location>
        <begin position="38"/>
        <end position="78"/>
    </location>
</feature>
<dbReference type="Pfam" id="PF19650">
    <property type="entry name" value="DUF6153"/>
    <property type="match status" value="1"/>
</dbReference>
<evidence type="ECO:0000313" key="4">
    <source>
        <dbReference type="Proteomes" id="UP000317378"/>
    </source>
</evidence>
<evidence type="ECO:0000256" key="2">
    <source>
        <dbReference type="SAM" id="Phobius"/>
    </source>
</evidence>
<proteinExistence type="predicted"/>
<dbReference type="OrthoDB" id="4246342at2"/>
<gene>
    <name evidence="3" type="ORF">FGD71_009395</name>
</gene>
<evidence type="ECO:0000256" key="1">
    <source>
        <dbReference type="SAM" id="MobiDB-lite"/>
    </source>
</evidence>
<keyword evidence="2" id="KW-1133">Transmembrane helix</keyword>
<sequence length="151" mass="15851">MNVSRYVRTAGALGHLLLVVVLALGVFVMHTLGHPDDSHADEMSTASHAPATVHSAAGSDEPAAARAPMRAEHTTASARSSSADMPVMAMDMMSLCVAVLLGAWVLAALVRSALARRPDWLANLLAQVAAFSRPNPPPRGPDLTQLSVLRL</sequence>
<keyword evidence="2" id="KW-0812">Transmembrane</keyword>
<dbReference type="Proteomes" id="UP000317378">
    <property type="component" value="Unassembled WGS sequence"/>
</dbReference>
<keyword evidence="4" id="KW-1185">Reference proteome</keyword>
<feature type="transmembrane region" description="Helical" evidence="2">
    <location>
        <begin position="12"/>
        <end position="33"/>
    </location>
</feature>
<evidence type="ECO:0000313" key="3">
    <source>
        <dbReference type="EMBL" id="TPQ22467.1"/>
    </source>
</evidence>
<name>A0A505DH16_9ACTN</name>
<feature type="transmembrane region" description="Helical" evidence="2">
    <location>
        <begin position="92"/>
        <end position="110"/>
    </location>
</feature>
<dbReference type="AlphaFoldDB" id="A0A505DH16"/>
<keyword evidence="2" id="KW-0472">Membrane</keyword>
<dbReference type="InterPro" id="IPR046151">
    <property type="entry name" value="DUF6153"/>
</dbReference>
<dbReference type="EMBL" id="VCHX02000083">
    <property type="protein sequence ID" value="TPQ22467.1"/>
    <property type="molecule type" value="Genomic_DNA"/>
</dbReference>
<protein>
    <submittedName>
        <fullName evidence="3">Uncharacterized protein</fullName>
    </submittedName>
</protein>
<reference evidence="3 4" key="1">
    <citation type="submission" date="2019-06" db="EMBL/GenBank/DDBJ databases">
        <title>Streptomyces sporangiiformans sp. nov., a novel actinomycete isolated from soil in Mount Song.</title>
        <authorList>
            <person name="Han L."/>
        </authorList>
    </citation>
    <scope>NUCLEOTIDE SEQUENCE [LARGE SCALE GENOMIC DNA]</scope>
    <source>
        <strain evidence="3 4">NEAU-SSA 1</strain>
    </source>
</reference>
<organism evidence="3 4">
    <name type="scientific">Streptomyces sporangiiformans</name>
    <dbReference type="NCBI Taxonomy" id="2315329"/>
    <lineage>
        <taxon>Bacteria</taxon>
        <taxon>Bacillati</taxon>
        <taxon>Actinomycetota</taxon>
        <taxon>Actinomycetes</taxon>
        <taxon>Kitasatosporales</taxon>
        <taxon>Streptomycetaceae</taxon>
        <taxon>Streptomyces</taxon>
    </lineage>
</organism>
<comment type="caution">
    <text evidence="3">The sequence shown here is derived from an EMBL/GenBank/DDBJ whole genome shotgun (WGS) entry which is preliminary data.</text>
</comment>